<sequence>MPNMFSAGERGFLTDLAQDLHLTLSWDEYDEEDQNLVVLHFPGALESPLDEDSESDSQDEAEATAAVDRALRKYDKAKVLAEGIESTFDSREELKPQQKMDEWKRAYYMV</sequence>
<protein>
    <submittedName>
        <fullName evidence="1">Uncharacterized protein</fullName>
    </submittedName>
</protein>
<evidence type="ECO:0000313" key="2">
    <source>
        <dbReference type="Proteomes" id="UP000886501"/>
    </source>
</evidence>
<proteinExistence type="predicted"/>
<reference evidence="1" key="2">
    <citation type="journal article" date="2020" name="Nat. Commun.">
        <title>Large-scale genome sequencing of mycorrhizal fungi provides insights into the early evolution of symbiotic traits.</title>
        <authorList>
            <person name="Miyauchi S."/>
            <person name="Kiss E."/>
            <person name="Kuo A."/>
            <person name="Drula E."/>
            <person name="Kohler A."/>
            <person name="Sanchez-Garcia M."/>
            <person name="Morin E."/>
            <person name="Andreopoulos B."/>
            <person name="Barry K.W."/>
            <person name="Bonito G."/>
            <person name="Buee M."/>
            <person name="Carver A."/>
            <person name="Chen C."/>
            <person name="Cichocki N."/>
            <person name="Clum A."/>
            <person name="Culley D."/>
            <person name="Crous P.W."/>
            <person name="Fauchery L."/>
            <person name="Girlanda M."/>
            <person name="Hayes R.D."/>
            <person name="Keri Z."/>
            <person name="LaButti K."/>
            <person name="Lipzen A."/>
            <person name="Lombard V."/>
            <person name="Magnuson J."/>
            <person name="Maillard F."/>
            <person name="Murat C."/>
            <person name="Nolan M."/>
            <person name="Ohm R.A."/>
            <person name="Pangilinan J."/>
            <person name="Pereira M.F."/>
            <person name="Perotto S."/>
            <person name="Peter M."/>
            <person name="Pfister S."/>
            <person name="Riley R."/>
            <person name="Sitrit Y."/>
            <person name="Stielow J.B."/>
            <person name="Szollosi G."/>
            <person name="Zifcakova L."/>
            <person name="Stursova M."/>
            <person name="Spatafora J.W."/>
            <person name="Tedersoo L."/>
            <person name="Vaario L.M."/>
            <person name="Yamada A."/>
            <person name="Yan M."/>
            <person name="Wang P."/>
            <person name="Xu J."/>
            <person name="Bruns T."/>
            <person name="Baldrian P."/>
            <person name="Vilgalys R."/>
            <person name="Dunand C."/>
            <person name="Henrissat B."/>
            <person name="Grigoriev I.V."/>
            <person name="Hibbett D."/>
            <person name="Nagy L.G."/>
            <person name="Martin F.M."/>
        </authorList>
    </citation>
    <scope>NUCLEOTIDE SEQUENCE</scope>
    <source>
        <strain evidence="1">P2</strain>
    </source>
</reference>
<gene>
    <name evidence="1" type="ORF">BDM02DRAFT_407512</name>
</gene>
<dbReference type="EMBL" id="MU118078">
    <property type="protein sequence ID" value="KAF9645768.1"/>
    <property type="molecule type" value="Genomic_DNA"/>
</dbReference>
<dbReference type="Proteomes" id="UP000886501">
    <property type="component" value="Unassembled WGS sequence"/>
</dbReference>
<organism evidence="1 2">
    <name type="scientific">Thelephora ganbajun</name>
    <name type="common">Ganba fungus</name>
    <dbReference type="NCBI Taxonomy" id="370292"/>
    <lineage>
        <taxon>Eukaryota</taxon>
        <taxon>Fungi</taxon>
        <taxon>Dikarya</taxon>
        <taxon>Basidiomycota</taxon>
        <taxon>Agaricomycotina</taxon>
        <taxon>Agaricomycetes</taxon>
        <taxon>Thelephorales</taxon>
        <taxon>Thelephoraceae</taxon>
        <taxon>Thelephora</taxon>
    </lineage>
</organism>
<comment type="caution">
    <text evidence="1">The sequence shown here is derived from an EMBL/GenBank/DDBJ whole genome shotgun (WGS) entry which is preliminary data.</text>
</comment>
<keyword evidence="2" id="KW-1185">Reference proteome</keyword>
<reference evidence="1" key="1">
    <citation type="submission" date="2019-10" db="EMBL/GenBank/DDBJ databases">
        <authorList>
            <consortium name="DOE Joint Genome Institute"/>
            <person name="Kuo A."/>
            <person name="Miyauchi S."/>
            <person name="Kiss E."/>
            <person name="Drula E."/>
            <person name="Kohler A."/>
            <person name="Sanchez-Garcia M."/>
            <person name="Andreopoulos B."/>
            <person name="Barry K.W."/>
            <person name="Bonito G."/>
            <person name="Buee M."/>
            <person name="Carver A."/>
            <person name="Chen C."/>
            <person name="Cichocki N."/>
            <person name="Clum A."/>
            <person name="Culley D."/>
            <person name="Crous P.W."/>
            <person name="Fauchery L."/>
            <person name="Girlanda M."/>
            <person name="Hayes R."/>
            <person name="Keri Z."/>
            <person name="Labutti K."/>
            <person name="Lipzen A."/>
            <person name="Lombard V."/>
            <person name="Magnuson J."/>
            <person name="Maillard F."/>
            <person name="Morin E."/>
            <person name="Murat C."/>
            <person name="Nolan M."/>
            <person name="Ohm R."/>
            <person name="Pangilinan J."/>
            <person name="Pereira M."/>
            <person name="Perotto S."/>
            <person name="Peter M."/>
            <person name="Riley R."/>
            <person name="Sitrit Y."/>
            <person name="Stielow B."/>
            <person name="Szollosi G."/>
            <person name="Zifcakova L."/>
            <person name="Stursova M."/>
            <person name="Spatafora J.W."/>
            <person name="Tedersoo L."/>
            <person name="Vaario L.-M."/>
            <person name="Yamada A."/>
            <person name="Yan M."/>
            <person name="Wang P."/>
            <person name="Xu J."/>
            <person name="Bruns T."/>
            <person name="Baldrian P."/>
            <person name="Vilgalys R."/>
            <person name="Henrissat B."/>
            <person name="Grigoriev I.V."/>
            <person name="Hibbett D."/>
            <person name="Nagy L.G."/>
            <person name="Martin F.M."/>
        </authorList>
    </citation>
    <scope>NUCLEOTIDE SEQUENCE</scope>
    <source>
        <strain evidence="1">P2</strain>
    </source>
</reference>
<evidence type="ECO:0000313" key="1">
    <source>
        <dbReference type="EMBL" id="KAF9645768.1"/>
    </source>
</evidence>
<accession>A0ACB6Z8T4</accession>
<name>A0ACB6Z8T4_THEGA</name>